<dbReference type="SUPFAM" id="SSF54001">
    <property type="entry name" value="Cysteine proteinases"/>
    <property type="match status" value="1"/>
</dbReference>
<evidence type="ECO:0000259" key="1">
    <source>
        <dbReference type="PROSITE" id="PS50235"/>
    </source>
</evidence>
<dbReference type="GO" id="GO:0031647">
    <property type="term" value="P:regulation of protein stability"/>
    <property type="evidence" value="ECO:0007669"/>
    <property type="project" value="TreeGrafter"/>
</dbReference>
<proteinExistence type="predicted"/>
<dbReference type="Gene3D" id="3.90.70.10">
    <property type="entry name" value="Cysteine proteinases"/>
    <property type="match status" value="1"/>
</dbReference>
<dbReference type="GO" id="GO:0016579">
    <property type="term" value="P:protein deubiquitination"/>
    <property type="evidence" value="ECO:0007669"/>
    <property type="project" value="InterPro"/>
</dbReference>
<dbReference type="EMBL" id="CAJOBE010062875">
    <property type="protein sequence ID" value="CAF4391619.1"/>
    <property type="molecule type" value="Genomic_DNA"/>
</dbReference>
<dbReference type="PANTHER" id="PTHR24006:SF644">
    <property type="entry name" value="UBIQUITIN CARBOXYL-TERMINAL HYDROLASE 7"/>
    <property type="match status" value="1"/>
</dbReference>
<feature type="non-terminal residue" evidence="2">
    <location>
        <position position="1"/>
    </location>
</feature>
<dbReference type="InterPro" id="IPR038765">
    <property type="entry name" value="Papain-like_cys_pep_sf"/>
</dbReference>
<dbReference type="PANTHER" id="PTHR24006">
    <property type="entry name" value="UBIQUITIN CARBOXYL-TERMINAL HYDROLASE"/>
    <property type="match status" value="1"/>
</dbReference>
<dbReference type="Proteomes" id="UP000663874">
    <property type="component" value="Unassembled WGS sequence"/>
</dbReference>
<accession>A0A820NJE7</accession>
<evidence type="ECO:0000313" key="2">
    <source>
        <dbReference type="EMBL" id="CAF4391619.1"/>
    </source>
</evidence>
<dbReference type="GO" id="GO:0005829">
    <property type="term" value="C:cytosol"/>
    <property type="evidence" value="ECO:0007669"/>
    <property type="project" value="TreeGrafter"/>
</dbReference>
<dbReference type="GO" id="GO:0004843">
    <property type="term" value="F:cysteine-type deubiquitinase activity"/>
    <property type="evidence" value="ECO:0007669"/>
    <property type="project" value="InterPro"/>
</dbReference>
<dbReference type="InterPro" id="IPR001394">
    <property type="entry name" value="Peptidase_C19_UCH"/>
</dbReference>
<feature type="non-terminal residue" evidence="2">
    <location>
        <position position="108"/>
    </location>
</feature>
<sequence length="108" mass="12286">KSEILTGENLYDAGSIHGLQEAEKGVKFQKFPPVLCLHLLRFEYDYNLSQHRKINDSYSFDYHLDLSEFLENPDCSLCSYKLLSILVHSGDNSSGHYVSFINPALDGQ</sequence>
<dbReference type="AlphaFoldDB" id="A0A820NJE7"/>
<feature type="domain" description="USP" evidence="1">
    <location>
        <begin position="1"/>
        <end position="108"/>
    </location>
</feature>
<name>A0A820NJE7_9BILA</name>
<protein>
    <recommendedName>
        <fullName evidence="1">USP domain-containing protein</fullName>
    </recommendedName>
</protein>
<dbReference type="PROSITE" id="PS00973">
    <property type="entry name" value="USP_2"/>
    <property type="match status" value="1"/>
</dbReference>
<dbReference type="GO" id="GO:0005634">
    <property type="term" value="C:nucleus"/>
    <property type="evidence" value="ECO:0007669"/>
    <property type="project" value="TreeGrafter"/>
</dbReference>
<dbReference type="InterPro" id="IPR050164">
    <property type="entry name" value="Peptidase_C19"/>
</dbReference>
<evidence type="ECO:0000313" key="3">
    <source>
        <dbReference type="Proteomes" id="UP000663874"/>
    </source>
</evidence>
<comment type="caution">
    <text evidence="2">The sequence shown here is derived from an EMBL/GenBank/DDBJ whole genome shotgun (WGS) entry which is preliminary data.</text>
</comment>
<dbReference type="Pfam" id="PF00443">
    <property type="entry name" value="UCH"/>
    <property type="match status" value="1"/>
</dbReference>
<dbReference type="InterPro" id="IPR018200">
    <property type="entry name" value="USP_CS"/>
</dbReference>
<dbReference type="InterPro" id="IPR028889">
    <property type="entry name" value="USP"/>
</dbReference>
<gene>
    <name evidence="2" type="ORF">FNK824_LOCUS43642</name>
</gene>
<organism evidence="2 3">
    <name type="scientific">Rotaria sordida</name>
    <dbReference type="NCBI Taxonomy" id="392033"/>
    <lineage>
        <taxon>Eukaryota</taxon>
        <taxon>Metazoa</taxon>
        <taxon>Spiralia</taxon>
        <taxon>Gnathifera</taxon>
        <taxon>Rotifera</taxon>
        <taxon>Eurotatoria</taxon>
        <taxon>Bdelloidea</taxon>
        <taxon>Philodinida</taxon>
        <taxon>Philodinidae</taxon>
        <taxon>Rotaria</taxon>
    </lineage>
</organism>
<reference evidence="2" key="1">
    <citation type="submission" date="2021-02" db="EMBL/GenBank/DDBJ databases">
        <authorList>
            <person name="Nowell W R."/>
        </authorList>
    </citation>
    <scope>NUCLEOTIDE SEQUENCE</scope>
</reference>
<dbReference type="PROSITE" id="PS50235">
    <property type="entry name" value="USP_3"/>
    <property type="match status" value="1"/>
</dbReference>